<dbReference type="PANTHER" id="PTHR30061">
    <property type="entry name" value="MALTOSE-BINDING PERIPLASMIC PROTEIN"/>
    <property type="match status" value="1"/>
</dbReference>
<proteinExistence type="inferred from homology"/>
<dbReference type="RefSeq" id="WP_106502666.1">
    <property type="nucleotide sequence ID" value="NZ_PXXO01000006.1"/>
</dbReference>
<accession>A0A2P7MWY3</accession>
<dbReference type="AlphaFoldDB" id="A0A2P7MWY3"/>
<dbReference type="SUPFAM" id="SSF53850">
    <property type="entry name" value="Periplasmic binding protein-like II"/>
    <property type="match status" value="1"/>
</dbReference>
<evidence type="ECO:0000256" key="2">
    <source>
        <dbReference type="ARBA" id="ARBA00022448"/>
    </source>
</evidence>
<dbReference type="GO" id="GO:0042956">
    <property type="term" value="P:maltodextrin transmembrane transport"/>
    <property type="evidence" value="ECO:0007669"/>
    <property type="project" value="TreeGrafter"/>
</dbReference>
<comment type="similarity">
    <text evidence="1">Belongs to the bacterial solute-binding protein 1 family.</text>
</comment>
<keyword evidence="5" id="KW-1185">Reference proteome</keyword>
<dbReference type="Proteomes" id="UP000243002">
    <property type="component" value="Unassembled WGS sequence"/>
</dbReference>
<name>A0A2P7MWY3_9CYAN</name>
<dbReference type="GO" id="GO:1901982">
    <property type="term" value="F:maltose binding"/>
    <property type="evidence" value="ECO:0007669"/>
    <property type="project" value="TreeGrafter"/>
</dbReference>
<keyword evidence="3" id="KW-0732">Signal</keyword>
<comment type="caution">
    <text evidence="4">The sequence shown here is derived from an EMBL/GenBank/DDBJ whole genome shotgun (WGS) entry which is preliminary data.</text>
</comment>
<evidence type="ECO:0000256" key="3">
    <source>
        <dbReference type="ARBA" id="ARBA00022729"/>
    </source>
</evidence>
<sequence>MPHPRAPSQATRRVASRCVPVLASLLLLGCRASDGLPNVMYLGMEVNPDEKIDANLRTDTRQRLGQLEDGYRQLHPNTRFQVSLYPEKQLAWVIQHRNRAGLGPDLLLLNGDTAVRLLKAGVIAPYPQTGVDLNQFGPQVLNRLRTPSGDLAGLPFLVQTQLACFNRRRLPAAPATLEQLLDTSAKGYPVGLTMEAYNLFWTVGSLGAVDAIDTAAAGRQPSGAQQQAIERWLTWLQNANSQQRVTFYASQSSAEAEFQAGRLDWFPCRSASIPRLRKALGDGLGVAPLPRGEGGDPSPINKLRVLALGTNTSHSSRERALAFSRFSVNPLSQRSLTLDSQVVLPANRFVGVPVSSSAVLSAMVTSAQQGHQTNTLAELMHSNDPRMAEIQTLLTTLVFGEMQPTTAGQSLVAILRNRP</sequence>
<organism evidence="4 5">
    <name type="scientific">Cyanobium usitatum str. Tous</name>
    <dbReference type="NCBI Taxonomy" id="2116684"/>
    <lineage>
        <taxon>Bacteria</taxon>
        <taxon>Bacillati</taxon>
        <taxon>Cyanobacteriota</taxon>
        <taxon>Cyanophyceae</taxon>
        <taxon>Synechococcales</taxon>
        <taxon>Prochlorococcaceae</taxon>
        <taxon>Cyanobium</taxon>
    </lineage>
</organism>
<evidence type="ECO:0000313" key="4">
    <source>
        <dbReference type="EMBL" id="PSJ05732.1"/>
    </source>
</evidence>
<dbReference type="PANTHER" id="PTHR30061:SF50">
    <property type="entry name" value="MALTOSE_MALTODEXTRIN-BINDING PERIPLASMIC PROTEIN"/>
    <property type="match status" value="1"/>
</dbReference>
<dbReference type="PROSITE" id="PS51257">
    <property type="entry name" value="PROKAR_LIPOPROTEIN"/>
    <property type="match status" value="1"/>
</dbReference>
<dbReference type="InterPro" id="IPR006059">
    <property type="entry name" value="SBP"/>
</dbReference>
<evidence type="ECO:0008006" key="6">
    <source>
        <dbReference type="Google" id="ProtNLM"/>
    </source>
</evidence>
<dbReference type="Pfam" id="PF13416">
    <property type="entry name" value="SBP_bac_8"/>
    <property type="match status" value="1"/>
</dbReference>
<dbReference type="EMBL" id="PXXO01000006">
    <property type="protein sequence ID" value="PSJ05732.1"/>
    <property type="molecule type" value="Genomic_DNA"/>
</dbReference>
<evidence type="ECO:0000313" key="5">
    <source>
        <dbReference type="Proteomes" id="UP000243002"/>
    </source>
</evidence>
<keyword evidence="2" id="KW-0813">Transport</keyword>
<dbReference type="GO" id="GO:0055052">
    <property type="term" value="C:ATP-binding cassette (ABC) transporter complex, substrate-binding subunit-containing"/>
    <property type="evidence" value="ECO:0007669"/>
    <property type="project" value="TreeGrafter"/>
</dbReference>
<dbReference type="GO" id="GO:0015768">
    <property type="term" value="P:maltose transport"/>
    <property type="evidence" value="ECO:0007669"/>
    <property type="project" value="TreeGrafter"/>
</dbReference>
<evidence type="ECO:0000256" key="1">
    <source>
        <dbReference type="ARBA" id="ARBA00008520"/>
    </source>
</evidence>
<protein>
    <recommendedName>
        <fullName evidence="6">Sugar ABC transporter substrate-binding protein</fullName>
    </recommendedName>
</protein>
<gene>
    <name evidence="4" type="ORF">C7K55_06775</name>
</gene>
<reference evidence="4 5" key="1">
    <citation type="journal article" date="2018" name="Environ. Microbiol.">
        <title>Ecological and genomic features of two widespread freshwater picocyanobacteria.</title>
        <authorList>
            <person name="Cabello-Yeves P.J."/>
            <person name="Picazo A."/>
            <person name="Camacho A."/>
            <person name="Callieri C."/>
            <person name="Rosselli R."/>
            <person name="Roda-Garcia J.J."/>
            <person name="Coutinho F.H."/>
            <person name="Rodriguez-Valera F."/>
        </authorList>
    </citation>
    <scope>NUCLEOTIDE SEQUENCE [LARGE SCALE GENOMIC DNA]</scope>
    <source>
        <strain evidence="4 5">Tous</strain>
    </source>
</reference>
<dbReference type="Gene3D" id="3.40.190.10">
    <property type="entry name" value="Periplasmic binding protein-like II"/>
    <property type="match status" value="2"/>
</dbReference>